<comment type="caution">
    <text evidence="3">The sequence shown here is derived from an EMBL/GenBank/DDBJ whole genome shotgun (WGS) entry which is preliminary data.</text>
</comment>
<feature type="region of interest" description="Disordered" evidence="2">
    <location>
        <begin position="1"/>
        <end position="20"/>
    </location>
</feature>
<dbReference type="OrthoDB" id="2673025at2759"/>
<reference evidence="3" key="1">
    <citation type="journal article" date="2020" name="New Phytol.">
        <title>Comparative genomics reveals dynamic genome evolution in host specialist ectomycorrhizal fungi.</title>
        <authorList>
            <person name="Lofgren L.A."/>
            <person name="Nguyen N.H."/>
            <person name="Vilgalys R."/>
            <person name="Ruytinx J."/>
            <person name="Liao H.L."/>
            <person name="Branco S."/>
            <person name="Kuo A."/>
            <person name="LaButti K."/>
            <person name="Lipzen A."/>
            <person name="Andreopoulos W."/>
            <person name="Pangilinan J."/>
            <person name="Riley R."/>
            <person name="Hundley H."/>
            <person name="Na H."/>
            <person name="Barry K."/>
            <person name="Grigoriev I.V."/>
            <person name="Stajich J.E."/>
            <person name="Kennedy P.G."/>
        </authorList>
    </citation>
    <scope>NUCLEOTIDE SEQUENCE</scope>
    <source>
        <strain evidence="3">S12</strain>
    </source>
</reference>
<accession>A0A9P7DB74</accession>
<dbReference type="GeneID" id="64598304"/>
<proteinExistence type="predicted"/>
<feature type="region of interest" description="Disordered" evidence="2">
    <location>
        <begin position="99"/>
        <end position="181"/>
    </location>
</feature>
<feature type="coiled-coil region" evidence="1">
    <location>
        <begin position="45"/>
        <end position="72"/>
    </location>
</feature>
<dbReference type="RefSeq" id="XP_041152869.1">
    <property type="nucleotide sequence ID" value="XM_041304540.1"/>
</dbReference>
<protein>
    <submittedName>
        <fullName evidence="3">Uncharacterized protein</fullName>
    </submittedName>
</protein>
<dbReference type="AlphaFoldDB" id="A0A9P7DB74"/>
<keyword evidence="4" id="KW-1185">Reference proteome</keyword>
<sequence length="364" mass="39211">MFRSLLRFPTKPRGHKDAEKDAERELVEVMELFSKYPSYLAETDKTEFKNEYERLQREIQVYKIEKSTAKLRNADVILDDCRALKGKVQKTIRHRRVTSVRGEVSAPTGVVGRGHEKLNPPPARDASATESSDSNEPPNVKTIGSLPTTPADASATDKTRFKPQSGVPSVNPGSGLPQSYHIPVHANSTQAISQATSGISCAVDSTRAISQVTSGISYAVDSAQAISQVTPGISRAVDSMIMVGTSAAYPTMNVDSPDCSGASTNFDHSFLTALTTSITEILSHGPQALQQVPQPARPPRAVGRRAQQQPRRFANANISCNSSMILSGSSVRGATLNVNARNCSGAGKHFLSSRMLNQLKKHVA</sequence>
<keyword evidence="1" id="KW-0175">Coiled coil</keyword>
<name>A0A9P7DB74_9AGAM</name>
<organism evidence="3 4">
    <name type="scientific">Suillus plorans</name>
    <dbReference type="NCBI Taxonomy" id="116603"/>
    <lineage>
        <taxon>Eukaryota</taxon>
        <taxon>Fungi</taxon>
        <taxon>Dikarya</taxon>
        <taxon>Basidiomycota</taxon>
        <taxon>Agaricomycotina</taxon>
        <taxon>Agaricomycetes</taxon>
        <taxon>Agaricomycetidae</taxon>
        <taxon>Boletales</taxon>
        <taxon>Suillineae</taxon>
        <taxon>Suillaceae</taxon>
        <taxon>Suillus</taxon>
    </lineage>
</organism>
<evidence type="ECO:0000256" key="1">
    <source>
        <dbReference type="SAM" id="Coils"/>
    </source>
</evidence>
<feature type="compositionally biased region" description="Polar residues" evidence="2">
    <location>
        <begin position="128"/>
        <end position="137"/>
    </location>
</feature>
<gene>
    <name evidence="3" type="ORF">HD556DRAFT_1422969</name>
</gene>
<dbReference type="EMBL" id="JABBWE010000112">
    <property type="protein sequence ID" value="KAG1785386.1"/>
    <property type="molecule type" value="Genomic_DNA"/>
</dbReference>
<evidence type="ECO:0000313" key="3">
    <source>
        <dbReference type="EMBL" id="KAG1785386.1"/>
    </source>
</evidence>
<dbReference type="Proteomes" id="UP000719766">
    <property type="component" value="Unassembled WGS sequence"/>
</dbReference>
<feature type="region of interest" description="Disordered" evidence="2">
    <location>
        <begin position="289"/>
        <end position="309"/>
    </location>
</feature>
<evidence type="ECO:0000313" key="4">
    <source>
        <dbReference type="Proteomes" id="UP000719766"/>
    </source>
</evidence>
<evidence type="ECO:0000256" key="2">
    <source>
        <dbReference type="SAM" id="MobiDB-lite"/>
    </source>
</evidence>